<accession>A0A9D2Q4G7</accession>
<dbReference type="Proteomes" id="UP000823918">
    <property type="component" value="Unassembled WGS sequence"/>
</dbReference>
<reference evidence="1" key="1">
    <citation type="journal article" date="2021" name="PeerJ">
        <title>Extensive microbial diversity within the chicken gut microbiome revealed by metagenomics and culture.</title>
        <authorList>
            <person name="Gilroy R."/>
            <person name="Ravi A."/>
            <person name="Getino M."/>
            <person name="Pursley I."/>
            <person name="Horton D.L."/>
            <person name="Alikhan N.F."/>
            <person name="Baker D."/>
            <person name="Gharbi K."/>
            <person name="Hall N."/>
            <person name="Watson M."/>
            <person name="Adriaenssens E.M."/>
            <person name="Foster-Nyarko E."/>
            <person name="Jarju S."/>
            <person name="Secka A."/>
            <person name="Antonio M."/>
            <person name="Oren A."/>
            <person name="Chaudhuri R.R."/>
            <person name="La Ragione R."/>
            <person name="Hildebrand F."/>
            <person name="Pallen M.J."/>
        </authorList>
    </citation>
    <scope>NUCLEOTIDE SEQUENCE</scope>
    <source>
        <strain evidence="1">5933</strain>
    </source>
</reference>
<dbReference type="AlphaFoldDB" id="A0A9D2Q4G7"/>
<protein>
    <submittedName>
        <fullName evidence="1">Uncharacterized protein</fullName>
    </submittedName>
</protein>
<organism evidence="1 2">
    <name type="scientific">Candidatus Ruthenibacterium merdavium</name>
    <dbReference type="NCBI Taxonomy" id="2838752"/>
    <lineage>
        <taxon>Bacteria</taxon>
        <taxon>Bacillati</taxon>
        <taxon>Bacillota</taxon>
        <taxon>Clostridia</taxon>
        <taxon>Eubacteriales</taxon>
        <taxon>Oscillospiraceae</taxon>
        <taxon>Ruthenibacterium</taxon>
    </lineage>
</organism>
<evidence type="ECO:0000313" key="1">
    <source>
        <dbReference type="EMBL" id="HJC71331.1"/>
    </source>
</evidence>
<evidence type="ECO:0000313" key="2">
    <source>
        <dbReference type="Proteomes" id="UP000823918"/>
    </source>
</evidence>
<sequence length="53" mass="6188">MQKMIFCMTAHMRAALAPSRISGFAGLFDKAVLHFSVMQQQVIQKYYHTFLFF</sequence>
<name>A0A9D2Q4G7_9FIRM</name>
<dbReference type="EMBL" id="DWWA01000007">
    <property type="protein sequence ID" value="HJC71331.1"/>
    <property type="molecule type" value="Genomic_DNA"/>
</dbReference>
<proteinExistence type="predicted"/>
<gene>
    <name evidence="1" type="ORF">H9698_00860</name>
</gene>
<comment type="caution">
    <text evidence="1">The sequence shown here is derived from an EMBL/GenBank/DDBJ whole genome shotgun (WGS) entry which is preliminary data.</text>
</comment>
<reference evidence="1" key="2">
    <citation type="submission" date="2021-04" db="EMBL/GenBank/DDBJ databases">
        <authorList>
            <person name="Gilroy R."/>
        </authorList>
    </citation>
    <scope>NUCLEOTIDE SEQUENCE</scope>
    <source>
        <strain evidence="1">5933</strain>
    </source>
</reference>